<reference evidence="2 3" key="1">
    <citation type="submission" date="2023-09" db="EMBL/GenBank/DDBJ databases">
        <title>Nesidiocoris tenuis whole genome shotgun sequence.</title>
        <authorList>
            <person name="Shibata T."/>
            <person name="Shimoda M."/>
            <person name="Kobayashi T."/>
            <person name="Uehara T."/>
        </authorList>
    </citation>
    <scope>NUCLEOTIDE SEQUENCE [LARGE SCALE GENOMIC DNA]</scope>
    <source>
        <strain evidence="2 3">Japan</strain>
    </source>
</reference>
<evidence type="ECO:0000256" key="1">
    <source>
        <dbReference type="SAM" id="MobiDB-lite"/>
    </source>
</evidence>
<name>A0ABN7AVV5_9HEMI</name>
<protein>
    <submittedName>
        <fullName evidence="2">Uncharacterized protein</fullName>
    </submittedName>
</protein>
<feature type="compositionally biased region" description="Polar residues" evidence="1">
    <location>
        <begin position="30"/>
        <end position="42"/>
    </location>
</feature>
<dbReference type="Proteomes" id="UP001307889">
    <property type="component" value="Chromosome 7"/>
</dbReference>
<sequence>MAIEPAGKCGRWPPILPRVKSKSEVESPLAKSQTRPSTPPLVSSSQTDSLLSSDCQVQVRSRKESRRLLASEPVES</sequence>
<accession>A0ABN7AVV5</accession>
<gene>
    <name evidence="2" type="ORF">NTJ_09114</name>
</gene>
<dbReference type="EMBL" id="AP028915">
    <property type="protein sequence ID" value="BES96305.1"/>
    <property type="molecule type" value="Genomic_DNA"/>
</dbReference>
<feature type="region of interest" description="Disordered" evidence="1">
    <location>
        <begin position="1"/>
        <end position="76"/>
    </location>
</feature>
<organism evidence="2 3">
    <name type="scientific">Nesidiocoris tenuis</name>
    <dbReference type="NCBI Taxonomy" id="355587"/>
    <lineage>
        <taxon>Eukaryota</taxon>
        <taxon>Metazoa</taxon>
        <taxon>Ecdysozoa</taxon>
        <taxon>Arthropoda</taxon>
        <taxon>Hexapoda</taxon>
        <taxon>Insecta</taxon>
        <taxon>Pterygota</taxon>
        <taxon>Neoptera</taxon>
        <taxon>Paraneoptera</taxon>
        <taxon>Hemiptera</taxon>
        <taxon>Heteroptera</taxon>
        <taxon>Panheteroptera</taxon>
        <taxon>Cimicomorpha</taxon>
        <taxon>Miridae</taxon>
        <taxon>Dicyphina</taxon>
        <taxon>Nesidiocoris</taxon>
    </lineage>
</organism>
<feature type="compositionally biased region" description="Low complexity" evidence="1">
    <location>
        <begin position="43"/>
        <end position="54"/>
    </location>
</feature>
<keyword evidence="3" id="KW-1185">Reference proteome</keyword>
<evidence type="ECO:0000313" key="3">
    <source>
        <dbReference type="Proteomes" id="UP001307889"/>
    </source>
</evidence>
<proteinExistence type="predicted"/>
<evidence type="ECO:0000313" key="2">
    <source>
        <dbReference type="EMBL" id="BES96305.1"/>
    </source>
</evidence>